<feature type="domain" description="RNB" evidence="4">
    <location>
        <begin position="196"/>
        <end position="276"/>
    </location>
</feature>
<dbReference type="AlphaFoldDB" id="A0A2M7FC55"/>
<keyword evidence="2" id="KW-0378">Hydrolase</keyword>
<dbReference type="InterPro" id="IPR040476">
    <property type="entry name" value="CSD2"/>
</dbReference>
<dbReference type="Gene3D" id="2.40.50.140">
    <property type="entry name" value="Nucleic acid-binding proteins"/>
    <property type="match status" value="1"/>
</dbReference>
<dbReference type="GO" id="GO:0005829">
    <property type="term" value="C:cytosol"/>
    <property type="evidence" value="ECO:0007669"/>
    <property type="project" value="TreeGrafter"/>
</dbReference>
<evidence type="ECO:0000313" key="7">
    <source>
        <dbReference type="EMBL" id="PIV87033.1"/>
    </source>
</evidence>
<evidence type="ECO:0000259" key="5">
    <source>
        <dbReference type="Pfam" id="PF08206"/>
    </source>
</evidence>
<evidence type="ECO:0000256" key="3">
    <source>
        <dbReference type="ARBA" id="ARBA00022839"/>
    </source>
</evidence>
<dbReference type="InterPro" id="IPR050180">
    <property type="entry name" value="RNR_Ribonuclease"/>
</dbReference>
<gene>
    <name evidence="7" type="ORF">COW49_01925</name>
</gene>
<proteinExistence type="predicted"/>
<organism evidence="7 8">
    <name type="scientific">Candidatus Kaiserbacteria bacterium CG17_big_fil_post_rev_8_21_14_2_50_51_7</name>
    <dbReference type="NCBI Taxonomy" id="1974613"/>
    <lineage>
        <taxon>Bacteria</taxon>
        <taxon>Candidatus Kaiseribacteriota</taxon>
    </lineage>
</organism>
<evidence type="ECO:0000256" key="1">
    <source>
        <dbReference type="ARBA" id="ARBA00022722"/>
    </source>
</evidence>
<dbReference type="GO" id="GO:0006402">
    <property type="term" value="P:mRNA catabolic process"/>
    <property type="evidence" value="ECO:0007669"/>
    <property type="project" value="TreeGrafter"/>
</dbReference>
<dbReference type="InterPro" id="IPR013223">
    <property type="entry name" value="RNase_B_OB_dom"/>
</dbReference>
<evidence type="ECO:0000313" key="8">
    <source>
        <dbReference type="Proteomes" id="UP000228497"/>
    </source>
</evidence>
<dbReference type="GO" id="GO:0003723">
    <property type="term" value="F:RNA binding"/>
    <property type="evidence" value="ECO:0007669"/>
    <property type="project" value="InterPro"/>
</dbReference>
<accession>A0A2M7FC55</accession>
<dbReference type="Pfam" id="PF08206">
    <property type="entry name" value="OB_RNB"/>
    <property type="match status" value="1"/>
</dbReference>
<dbReference type="InterPro" id="IPR012340">
    <property type="entry name" value="NA-bd_OB-fold"/>
</dbReference>
<dbReference type="PANTHER" id="PTHR23355:SF9">
    <property type="entry name" value="DIS3-LIKE EXONUCLEASE 2"/>
    <property type="match status" value="1"/>
</dbReference>
<dbReference type="SUPFAM" id="SSF50249">
    <property type="entry name" value="Nucleic acid-binding proteins"/>
    <property type="match status" value="2"/>
</dbReference>
<dbReference type="GO" id="GO:0004540">
    <property type="term" value="F:RNA nuclease activity"/>
    <property type="evidence" value="ECO:0007669"/>
    <property type="project" value="InterPro"/>
</dbReference>
<name>A0A2M7FC55_9BACT</name>
<dbReference type="InterPro" id="IPR001900">
    <property type="entry name" value="RNase_II/R"/>
</dbReference>
<feature type="domain" description="Ribonuclease B N-terminal OB" evidence="5">
    <location>
        <begin position="9"/>
        <end position="52"/>
    </location>
</feature>
<evidence type="ECO:0000256" key="2">
    <source>
        <dbReference type="ARBA" id="ARBA00022801"/>
    </source>
</evidence>
<comment type="caution">
    <text evidence="7">The sequence shown here is derived from an EMBL/GenBank/DDBJ whole genome shotgun (WGS) entry which is preliminary data.</text>
</comment>
<reference evidence="8" key="1">
    <citation type="submission" date="2017-09" db="EMBL/GenBank/DDBJ databases">
        <title>Depth-based differentiation of microbial function through sediment-hosted aquifers and enrichment of novel symbionts in the deep terrestrial subsurface.</title>
        <authorList>
            <person name="Probst A.J."/>
            <person name="Ladd B."/>
            <person name="Jarett J.K."/>
            <person name="Geller-Mcgrath D.E."/>
            <person name="Sieber C.M.K."/>
            <person name="Emerson J.B."/>
            <person name="Anantharaman K."/>
            <person name="Thomas B.C."/>
            <person name="Malmstrom R."/>
            <person name="Stieglmeier M."/>
            <person name="Klingl A."/>
            <person name="Woyke T."/>
            <person name="Ryan C.M."/>
            <person name="Banfield J.F."/>
        </authorList>
    </citation>
    <scope>NUCLEOTIDE SEQUENCE [LARGE SCALE GENOMIC DNA]</scope>
</reference>
<dbReference type="Pfam" id="PF00773">
    <property type="entry name" value="RNB"/>
    <property type="match status" value="1"/>
</dbReference>
<protein>
    <submittedName>
        <fullName evidence="7">Ribonuclease R</fullName>
    </submittedName>
</protein>
<evidence type="ECO:0000259" key="4">
    <source>
        <dbReference type="Pfam" id="PF00773"/>
    </source>
</evidence>
<dbReference type="Pfam" id="PF17876">
    <property type="entry name" value="CSD2"/>
    <property type="match status" value="1"/>
</dbReference>
<dbReference type="EMBL" id="PFFD01000084">
    <property type="protein sequence ID" value="PIV87033.1"/>
    <property type="molecule type" value="Genomic_DNA"/>
</dbReference>
<feature type="domain" description="RNase II/RNase R cold shock" evidence="6">
    <location>
        <begin position="93"/>
        <end position="165"/>
    </location>
</feature>
<dbReference type="PANTHER" id="PTHR23355">
    <property type="entry name" value="RIBONUCLEASE"/>
    <property type="match status" value="1"/>
</dbReference>
<keyword evidence="3" id="KW-0269">Exonuclease</keyword>
<keyword evidence="1" id="KW-0540">Nuclease</keyword>
<dbReference type="Proteomes" id="UP000228497">
    <property type="component" value="Unassembled WGS sequence"/>
</dbReference>
<sequence length="276" mass="30134">MTRNATYEGPITMTRKGFGFFSIDEDHEDLLIPPEWTNHALSGDIVKVVSIGKYSDTSVGNIPAREAGKVIEIVSRARETFVGTLVEENGLTFLAPDYKKMYVPIVILDRDNTPLGYKVVVRLVSWDAGKEYPLGTIEQVIGKAGVHETEMRALALGQGFSSDFPPGVIADAKNLEKNGATMLATEATQSVKAGLRRDFREVTTFTIDPFDAKDFDDALSVRALVDGMIEVGVHIADVSFFVKSGSALDKEATARATSVYLVDRTIPMLPEILSND</sequence>
<evidence type="ECO:0000259" key="6">
    <source>
        <dbReference type="Pfam" id="PF17876"/>
    </source>
</evidence>
<feature type="non-terminal residue" evidence="7">
    <location>
        <position position="276"/>
    </location>
</feature>
<dbReference type="GO" id="GO:0004527">
    <property type="term" value="F:exonuclease activity"/>
    <property type="evidence" value="ECO:0007669"/>
    <property type="project" value="UniProtKB-KW"/>
</dbReference>